<dbReference type="VEuPathDB" id="FungiDB:LELG_00861"/>
<dbReference type="PANTHER" id="PTHR12936:SF0">
    <property type="entry name" value="ANAPHASE-PROMOTING COMPLEX SUBUNIT 10"/>
    <property type="match status" value="1"/>
</dbReference>
<dbReference type="GO" id="GO:0005680">
    <property type="term" value="C:anaphase-promoting complex"/>
    <property type="evidence" value="ECO:0007669"/>
    <property type="project" value="InterPro"/>
</dbReference>
<feature type="compositionally biased region" description="Polar residues" evidence="6">
    <location>
        <begin position="12"/>
        <end position="24"/>
    </location>
</feature>
<dbReference type="Proteomes" id="UP000001996">
    <property type="component" value="Unassembled WGS sequence"/>
</dbReference>
<evidence type="ECO:0000313" key="8">
    <source>
        <dbReference type="EMBL" id="EDK42683.1"/>
    </source>
</evidence>
<evidence type="ECO:0000256" key="6">
    <source>
        <dbReference type="SAM" id="MobiDB-lite"/>
    </source>
</evidence>
<feature type="compositionally biased region" description="Basic and acidic residues" evidence="6">
    <location>
        <begin position="303"/>
        <end position="318"/>
    </location>
</feature>
<feature type="region of interest" description="Disordered" evidence="6">
    <location>
        <begin position="1"/>
        <end position="64"/>
    </location>
</feature>
<evidence type="ECO:0000256" key="2">
    <source>
        <dbReference type="ARBA" id="ARBA00022618"/>
    </source>
</evidence>
<dbReference type="InterPro" id="IPR008979">
    <property type="entry name" value="Galactose-bd-like_sf"/>
</dbReference>
<dbReference type="InParanoid" id="A5DU25"/>
<dbReference type="STRING" id="379508.A5DU25"/>
<dbReference type="SMART" id="SM01337">
    <property type="entry name" value="APC10"/>
    <property type="match status" value="1"/>
</dbReference>
<keyword evidence="4" id="KW-0833">Ubl conjugation pathway</keyword>
<evidence type="ECO:0000259" key="7">
    <source>
        <dbReference type="PROSITE" id="PS51284"/>
    </source>
</evidence>
<evidence type="ECO:0000256" key="5">
    <source>
        <dbReference type="ARBA" id="ARBA00023306"/>
    </source>
</evidence>
<evidence type="ECO:0000313" key="9">
    <source>
        <dbReference type="Proteomes" id="UP000001996"/>
    </source>
</evidence>
<dbReference type="GO" id="GO:0070979">
    <property type="term" value="P:protein K11-linked ubiquitination"/>
    <property type="evidence" value="ECO:0007669"/>
    <property type="project" value="TreeGrafter"/>
</dbReference>
<dbReference type="KEGG" id="lel:PVL30_000829"/>
<dbReference type="GeneID" id="5235673"/>
<feature type="compositionally biased region" description="Low complexity" evidence="6">
    <location>
        <begin position="328"/>
        <end position="340"/>
    </location>
</feature>
<feature type="compositionally biased region" description="Basic and acidic residues" evidence="6">
    <location>
        <begin position="27"/>
        <end position="39"/>
    </location>
</feature>
<feature type="region of interest" description="Disordered" evidence="6">
    <location>
        <begin position="193"/>
        <end position="222"/>
    </location>
</feature>
<evidence type="ECO:0000256" key="3">
    <source>
        <dbReference type="ARBA" id="ARBA00022776"/>
    </source>
</evidence>
<gene>
    <name evidence="8" type="ORF">LELG_00861</name>
</gene>
<dbReference type="AlphaFoldDB" id="A5DU25"/>
<name>A5DU25_LODEL</name>
<dbReference type="CDD" id="cd08366">
    <property type="entry name" value="APC10"/>
    <property type="match status" value="1"/>
</dbReference>
<dbReference type="Pfam" id="PF03256">
    <property type="entry name" value="ANAPC10"/>
    <property type="match status" value="2"/>
</dbReference>
<accession>A5DU25</accession>
<dbReference type="GO" id="GO:0051301">
    <property type="term" value="P:cell division"/>
    <property type="evidence" value="ECO:0007669"/>
    <property type="project" value="UniProtKB-KW"/>
</dbReference>
<feature type="compositionally biased region" description="Polar residues" evidence="6">
    <location>
        <begin position="431"/>
        <end position="452"/>
    </location>
</feature>
<dbReference type="EMBL" id="CH981524">
    <property type="protein sequence ID" value="EDK42683.1"/>
    <property type="molecule type" value="Genomic_DNA"/>
</dbReference>
<dbReference type="HOGENOM" id="CLU_025279_0_0_1"/>
<reference evidence="8 9" key="1">
    <citation type="journal article" date="2009" name="Nature">
        <title>Evolution of pathogenicity and sexual reproduction in eight Candida genomes.</title>
        <authorList>
            <person name="Butler G."/>
            <person name="Rasmussen M.D."/>
            <person name="Lin M.F."/>
            <person name="Santos M.A."/>
            <person name="Sakthikumar S."/>
            <person name="Munro C.A."/>
            <person name="Rheinbay E."/>
            <person name="Grabherr M."/>
            <person name="Forche A."/>
            <person name="Reedy J.L."/>
            <person name="Agrafioti I."/>
            <person name="Arnaud M.B."/>
            <person name="Bates S."/>
            <person name="Brown A.J."/>
            <person name="Brunke S."/>
            <person name="Costanzo M.C."/>
            <person name="Fitzpatrick D.A."/>
            <person name="de Groot P.W."/>
            <person name="Harris D."/>
            <person name="Hoyer L.L."/>
            <person name="Hube B."/>
            <person name="Klis F.M."/>
            <person name="Kodira C."/>
            <person name="Lennard N."/>
            <person name="Logue M.E."/>
            <person name="Martin R."/>
            <person name="Neiman A.M."/>
            <person name="Nikolaou E."/>
            <person name="Quail M.A."/>
            <person name="Quinn J."/>
            <person name="Santos M.C."/>
            <person name="Schmitzberger F.F."/>
            <person name="Sherlock G."/>
            <person name="Shah P."/>
            <person name="Silverstein K.A."/>
            <person name="Skrzypek M.S."/>
            <person name="Soll D."/>
            <person name="Staggs R."/>
            <person name="Stansfield I."/>
            <person name="Stumpf M.P."/>
            <person name="Sudbery P.E."/>
            <person name="Srikantha T."/>
            <person name="Zeng Q."/>
            <person name="Berman J."/>
            <person name="Berriman M."/>
            <person name="Heitman J."/>
            <person name="Gow N.A."/>
            <person name="Lorenz M.C."/>
            <person name="Birren B.W."/>
            <person name="Kellis M."/>
            <person name="Cuomo C.A."/>
        </authorList>
    </citation>
    <scope>NUCLEOTIDE SEQUENCE [LARGE SCALE GENOMIC DNA]</scope>
    <source>
        <strain evidence="9">ATCC 11503 / BCRC 21390 / CBS 2605 / JCM 1781 / NBRC 1676 / NRRL YB-4239</strain>
    </source>
</reference>
<feature type="compositionally biased region" description="Low complexity" evidence="6">
    <location>
        <begin position="48"/>
        <end position="64"/>
    </location>
</feature>
<keyword evidence="9" id="KW-1185">Reference proteome</keyword>
<sequence>MNSSGYWDRSSVGHSNSPNTSSIFISHDADAGEEAERAQDQNLPPAPTLILTPAPAPASASASASTSAPIPARAHAPGSAPVALLALLALLGLLIPLSTTPSADDASLAHVGPYFDITPHPNQHEVQMQPQYTPEEIRCSLGSGVLTDEQASRIHHHNFMQLIEEDEEELDDYYVNGTSRLGAGLLASRVIGDGGDGDDSGDSENNVVDADDPIDASDFNEVDDADDRFNGSFSRIGGLATGITTIVPDTQRSTWEGIMTTEDRRQQLRLMQQTLETYPLQNILTIEEGDEHVNESNIIDGMSSEREVRDNDTDHDMLSHGTTSSVGQEQLEQQQQQQQQQHHHHHHNQDHYQQLHHRPLEHEVDDDNEINADESHSQPSLEQVQRVYYTKGLEELESLQLVDLSALATWKLSSFKPGFGLSQLRDDSPETYWQSDGSNGGNNTIPSNSAFTNNHLSNPHSVTIQFIKRVALERISIFTNYSLDESYTPSKIKIMAGSSEGWDLIDVCTVNFNQPIGWSHIIFNGIRNDGVLKCFMVKIFILANHQEGKDSHIRAIRCFGRKHSVPPVKGLPSIGNPYHDYNHNHNNSIPHRVNPELLRDLSIASGSSLNSGILVGNRIISNSSDVRHQTEVDAEVDAEAESLVLLPLLPQFPKQTLNEETTSAMRNVNAVLGLNSGFKSIELSSVSSIR</sequence>
<dbReference type="GO" id="GO:0031145">
    <property type="term" value="P:anaphase-promoting complex-dependent catabolic process"/>
    <property type="evidence" value="ECO:0007669"/>
    <property type="project" value="InterPro"/>
</dbReference>
<feature type="domain" description="DOC" evidence="7">
    <location>
        <begin position="380"/>
        <end position="585"/>
    </location>
</feature>
<feature type="compositionally biased region" description="Acidic residues" evidence="6">
    <location>
        <begin position="209"/>
        <end position="222"/>
    </location>
</feature>
<evidence type="ECO:0000256" key="4">
    <source>
        <dbReference type="ARBA" id="ARBA00022786"/>
    </source>
</evidence>
<feature type="region of interest" description="Disordered" evidence="6">
    <location>
        <begin position="294"/>
        <end position="356"/>
    </location>
</feature>
<dbReference type="PANTHER" id="PTHR12936">
    <property type="entry name" value="ANAPHASE-PROMOTING COMPLEX 10"/>
    <property type="match status" value="1"/>
</dbReference>
<dbReference type="OrthoDB" id="24948at2759"/>
<feature type="region of interest" description="Disordered" evidence="6">
    <location>
        <begin position="430"/>
        <end position="452"/>
    </location>
</feature>
<dbReference type="InterPro" id="IPR016901">
    <property type="entry name" value="APC10/Doc1"/>
</dbReference>
<proteinExistence type="inferred from homology"/>
<feature type="compositionally biased region" description="Basic residues" evidence="6">
    <location>
        <begin position="341"/>
        <end position="356"/>
    </location>
</feature>
<keyword evidence="5" id="KW-0131">Cell cycle</keyword>
<dbReference type="eggNOG" id="KOG3437">
    <property type="taxonomic scope" value="Eukaryota"/>
</dbReference>
<protein>
    <recommendedName>
        <fullName evidence="7">DOC domain-containing protein</fullName>
    </recommendedName>
</protein>
<keyword evidence="3" id="KW-0498">Mitosis</keyword>
<organism evidence="8 9">
    <name type="scientific">Lodderomyces elongisporus (strain ATCC 11503 / CBS 2605 / JCM 1781 / NBRC 1676 / NRRL YB-4239)</name>
    <name type="common">Yeast</name>
    <name type="synonym">Saccharomyces elongisporus</name>
    <dbReference type="NCBI Taxonomy" id="379508"/>
    <lineage>
        <taxon>Eukaryota</taxon>
        <taxon>Fungi</taxon>
        <taxon>Dikarya</taxon>
        <taxon>Ascomycota</taxon>
        <taxon>Saccharomycotina</taxon>
        <taxon>Pichiomycetes</taxon>
        <taxon>Debaryomycetaceae</taxon>
        <taxon>Candida/Lodderomyces clade</taxon>
        <taxon>Lodderomyces</taxon>
    </lineage>
</organism>
<dbReference type="InterPro" id="IPR004939">
    <property type="entry name" value="APC_su10/DOC_dom"/>
</dbReference>
<dbReference type="Gene3D" id="2.60.120.260">
    <property type="entry name" value="Galactose-binding domain-like"/>
    <property type="match status" value="1"/>
</dbReference>
<keyword evidence="2" id="KW-0132">Cell division</keyword>
<dbReference type="SUPFAM" id="SSF49785">
    <property type="entry name" value="Galactose-binding domain-like"/>
    <property type="match status" value="1"/>
</dbReference>
<evidence type="ECO:0000256" key="1">
    <source>
        <dbReference type="ARBA" id="ARBA00006762"/>
    </source>
</evidence>
<comment type="similarity">
    <text evidence="1">Belongs to the APC10 family.</text>
</comment>
<dbReference type="PROSITE" id="PS51284">
    <property type="entry name" value="DOC"/>
    <property type="match status" value="1"/>
</dbReference>